<dbReference type="RefSeq" id="WP_290001039.1">
    <property type="nucleotide sequence ID" value="NZ_JAUEPH010000005.1"/>
</dbReference>
<reference evidence="2" key="1">
    <citation type="submission" date="2023-06" db="EMBL/GenBank/DDBJ databases">
        <title>Robiginitalea aurantiacus sp. nov. and Algoriphagus sediminis sp. nov., isolated from coastal sediment.</title>
        <authorList>
            <person name="Zhou Z.Y."/>
            <person name="An J."/>
            <person name="Jia Y.W."/>
            <person name="Du Z.J."/>
        </authorList>
    </citation>
    <scope>NUCLEOTIDE SEQUENCE</scope>
    <source>
        <strain evidence="2">C2-7</strain>
    </source>
</reference>
<gene>
    <name evidence="2" type="ORF">QVH07_13145</name>
</gene>
<name>A0ABT7YEZ8_9BACT</name>
<dbReference type="Proteomes" id="UP001171916">
    <property type="component" value="Unassembled WGS sequence"/>
</dbReference>
<feature type="signal peptide" evidence="1">
    <location>
        <begin position="1"/>
        <end position="25"/>
    </location>
</feature>
<keyword evidence="3" id="KW-1185">Reference proteome</keyword>
<evidence type="ECO:0000313" key="2">
    <source>
        <dbReference type="EMBL" id="MDN3205102.1"/>
    </source>
</evidence>
<keyword evidence="1" id="KW-0732">Signal</keyword>
<evidence type="ECO:0000256" key="1">
    <source>
        <dbReference type="SAM" id="SignalP"/>
    </source>
</evidence>
<organism evidence="2 3">
    <name type="scientific">Algoriphagus sediminis</name>
    <dbReference type="NCBI Taxonomy" id="3057113"/>
    <lineage>
        <taxon>Bacteria</taxon>
        <taxon>Pseudomonadati</taxon>
        <taxon>Bacteroidota</taxon>
        <taxon>Cytophagia</taxon>
        <taxon>Cytophagales</taxon>
        <taxon>Cyclobacteriaceae</taxon>
        <taxon>Algoriphagus</taxon>
    </lineage>
</organism>
<protein>
    <recommendedName>
        <fullName evidence="4">Outer membrane protein beta-barrel domain-containing protein</fullName>
    </recommendedName>
</protein>
<evidence type="ECO:0000313" key="3">
    <source>
        <dbReference type="Proteomes" id="UP001171916"/>
    </source>
</evidence>
<feature type="chain" id="PRO_5047453126" description="Outer membrane protein beta-barrel domain-containing protein" evidence="1">
    <location>
        <begin position="26"/>
        <end position="246"/>
    </location>
</feature>
<accession>A0ABT7YEZ8</accession>
<comment type="caution">
    <text evidence="2">The sequence shown here is derived from an EMBL/GenBank/DDBJ whole genome shotgun (WGS) entry which is preliminary data.</text>
</comment>
<dbReference type="EMBL" id="JAUEPH010000005">
    <property type="protein sequence ID" value="MDN3205102.1"/>
    <property type="molecule type" value="Genomic_DNA"/>
</dbReference>
<proteinExistence type="predicted"/>
<evidence type="ECO:0008006" key="4">
    <source>
        <dbReference type="Google" id="ProtNLM"/>
    </source>
</evidence>
<sequence length="246" mass="27578">MQIRNSLRIALAFCLCFLILSAAHAQRDDVGNYEYDKEILFGLNKNTNGGLIGGFVVKVGTKITDDQLSFWAVELSNVKNPKEVRYNTVLGNSYIFGKSNYLYSIRPQYGREIQLFKKAPNQGVQVSVLGAIGPSLGLIAPYYIEYAVNRLETVTEQYDPEIHQSRFNILGTGALFQGLGQSEFAFGANAKAAVSFEFGVFKSNVTGLELGYMLEGFTKEIPLIPTTENRQLFQSVYFTFYYGFRQ</sequence>